<evidence type="ECO:0000256" key="1">
    <source>
        <dbReference type="ARBA" id="ARBA00004571"/>
    </source>
</evidence>
<comment type="subcellular location">
    <subcellularLocation>
        <location evidence="1 8">Cell outer membrane</location>
        <topology evidence="1 8">Multi-pass membrane protein</topology>
    </subcellularLocation>
</comment>
<dbReference type="InterPro" id="IPR036942">
    <property type="entry name" value="Beta-barrel_TonB_sf"/>
</dbReference>
<evidence type="ECO:0000256" key="4">
    <source>
        <dbReference type="ARBA" id="ARBA00022692"/>
    </source>
</evidence>
<feature type="domain" description="TonB-dependent receptor plug" evidence="12">
    <location>
        <begin position="59"/>
        <end position="180"/>
    </location>
</feature>
<evidence type="ECO:0000256" key="10">
    <source>
        <dbReference type="SAM" id="SignalP"/>
    </source>
</evidence>
<protein>
    <submittedName>
        <fullName evidence="13">Ferric enterobactin receptor</fullName>
    </submittedName>
</protein>
<dbReference type="InterPro" id="IPR012910">
    <property type="entry name" value="Plug_dom"/>
</dbReference>
<dbReference type="Pfam" id="PF07715">
    <property type="entry name" value="Plug"/>
    <property type="match status" value="1"/>
</dbReference>
<keyword evidence="4 8" id="KW-0812">Transmembrane</keyword>
<dbReference type="PANTHER" id="PTHR47234:SF3">
    <property type="entry name" value="SECRETIN_TONB SHORT N-TERMINAL DOMAIN-CONTAINING PROTEIN"/>
    <property type="match status" value="1"/>
</dbReference>
<keyword evidence="7 8" id="KW-0998">Cell outer membrane</keyword>
<keyword evidence="2 8" id="KW-0813">Transport</keyword>
<dbReference type="SUPFAM" id="SSF56935">
    <property type="entry name" value="Porins"/>
    <property type="match status" value="1"/>
</dbReference>
<dbReference type="RefSeq" id="WP_108983920.1">
    <property type="nucleotide sequence ID" value="NZ_BFBR01000002.1"/>
</dbReference>
<keyword evidence="5 9" id="KW-0798">TonB box</keyword>
<dbReference type="CDD" id="cd01347">
    <property type="entry name" value="ligand_gated_channel"/>
    <property type="match status" value="1"/>
</dbReference>
<dbReference type="AlphaFoldDB" id="A0A2P2E7I1"/>
<evidence type="ECO:0000256" key="7">
    <source>
        <dbReference type="ARBA" id="ARBA00023237"/>
    </source>
</evidence>
<evidence type="ECO:0000256" key="2">
    <source>
        <dbReference type="ARBA" id="ARBA00022448"/>
    </source>
</evidence>
<dbReference type="Proteomes" id="UP000245086">
    <property type="component" value="Unassembled WGS sequence"/>
</dbReference>
<reference evidence="13 14" key="1">
    <citation type="journal article" date="2018" name="Genome Announc.">
        <title>Draft Genome Sequence of "Candidatus Phycosocius bacilliformis," an Alphaproteobacterial Ectosymbiont of the Hydrocarbon-Producing Green Alga Botryococcus braunii.</title>
        <authorList>
            <person name="Tanabe Y."/>
            <person name="Yamaguchi H."/>
            <person name="Watanabe M.M."/>
        </authorList>
    </citation>
    <scope>NUCLEOTIDE SEQUENCE [LARGE SCALE GENOMIC DNA]</scope>
    <source>
        <strain evidence="13 14">BOTRYCO-2</strain>
    </source>
</reference>
<evidence type="ECO:0000256" key="8">
    <source>
        <dbReference type="PROSITE-ProRule" id="PRU01360"/>
    </source>
</evidence>
<keyword evidence="10" id="KW-0732">Signal</keyword>
<gene>
    <name evidence="13" type="primary">pfeA</name>
    <name evidence="13" type="ORF">PbB2_00683</name>
</gene>
<keyword evidence="6 8" id="KW-0472">Membrane</keyword>
<dbReference type="OrthoDB" id="7051241at2"/>
<accession>A0A2P2E7I1</accession>
<dbReference type="PANTHER" id="PTHR47234">
    <property type="match status" value="1"/>
</dbReference>
<dbReference type="InterPro" id="IPR039426">
    <property type="entry name" value="TonB-dep_rcpt-like"/>
</dbReference>
<feature type="chain" id="PRO_5015131675" evidence="10">
    <location>
        <begin position="25"/>
        <end position="858"/>
    </location>
</feature>
<sequence>MKKTSTLYGASMLALSVASVLAIAAPEHAYAQTAPAAGEAPAEEVIIVTGSRRAVRSAADTPAPVDIISGSEIAAQGDTDAANLIRNVVPSFNVNTQSISDAASIVRPANLRGLAPDHTLVLVNGKRRHRSAVIAFLGGGISDGAQGPDLSIFPTLGLKQVQVLRDGAAAQYGSDAIAGVMNFRLRDDSDSFELDAKYGQYYEGDGTTYQIAGNFGVPLTDAGFANLTLEYREAGETSRSVQRGDAAALRAAGNTAVPSSPVQTWGAPEVKSDFKAFLNVGIDAGDDRSFYAFGNYAKKETEGGFYYRNPNTRGGVYSNNGGTSWLVGDLTPGTTPCPTVAPGAAGLAALRADPNCFAFVELFPGGFTPRFGGELSDLAGYIGTKGKMYGWDYDVSFGVGQSDIDFNISNTINPSLGPNTPTSFRPGGQTQLEKTFNIDLSYAMPVASFASPLNIATGFEWRNESFELKAGDQASWERGPLASQGFGLGSNGFQGFNPSTAGKWNRSNVAVYVDLEADVTDKVTLGAAVRSEDFEDFGTTTNYKLSGLMRATDALTLRSTYSTGFRAPTPGQSNIINTTTSLISSGGVQSLQNTGTIPPTSVLGKLLGGKALEPETSKNFSIGAGLEVGKLKATLDFFNIKMEDRIRLSAPTKALTQAQFNALSATEQAAIRALGGDTPDFTAFKFFVNGVDTTTQGVDFVASYPLDLFGGKTNLSVAANWTETDVTRGEKLVGIEADGNAGLRQMEEGLPKFRGNVAISHTIGKWNFNGRVNYYGKFYEAHADAFDLPINGKAQYTLDAEVTYALTDAVSVTVGAENLTDSYPTKNPWASILGAEYAVTAPGGFNGGFYYLKLSYKR</sequence>
<dbReference type="GO" id="GO:0009279">
    <property type="term" value="C:cell outer membrane"/>
    <property type="evidence" value="ECO:0007669"/>
    <property type="project" value="UniProtKB-SubCell"/>
</dbReference>
<dbReference type="Gene3D" id="2.40.170.20">
    <property type="entry name" value="TonB-dependent receptor, beta-barrel domain"/>
    <property type="match status" value="1"/>
</dbReference>
<evidence type="ECO:0000256" key="5">
    <source>
        <dbReference type="ARBA" id="ARBA00023077"/>
    </source>
</evidence>
<keyword evidence="14" id="KW-1185">Reference proteome</keyword>
<keyword evidence="13" id="KW-0675">Receptor</keyword>
<evidence type="ECO:0000256" key="3">
    <source>
        <dbReference type="ARBA" id="ARBA00022452"/>
    </source>
</evidence>
<dbReference type="EMBL" id="BFBR01000002">
    <property type="protein sequence ID" value="GBF57025.1"/>
    <property type="molecule type" value="Genomic_DNA"/>
</dbReference>
<comment type="caution">
    <text evidence="13">The sequence shown here is derived from an EMBL/GenBank/DDBJ whole genome shotgun (WGS) entry which is preliminary data.</text>
</comment>
<evidence type="ECO:0000259" key="11">
    <source>
        <dbReference type="Pfam" id="PF00593"/>
    </source>
</evidence>
<proteinExistence type="inferred from homology"/>
<evidence type="ECO:0000313" key="14">
    <source>
        <dbReference type="Proteomes" id="UP000245086"/>
    </source>
</evidence>
<feature type="signal peptide" evidence="10">
    <location>
        <begin position="1"/>
        <end position="24"/>
    </location>
</feature>
<evidence type="ECO:0000256" key="6">
    <source>
        <dbReference type="ARBA" id="ARBA00023136"/>
    </source>
</evidence>
<dbReference type="PROSITE" id="PS52016">
    <property type="entry name" value="TONB_DEPENDENT_REC_3"/>
    <property type="match status" value="1"/>
</dbReference>
<evidence type="ECO:0000256" key="9">
    <source>
        <dbReference type="RuleBase" id="RU003357"/>
    </source>
</evidence>
<name>A0A2P2E7I1_9PROT</name>
<dbReference type="InterPro" id="IPR000531">
    <property type="entry name" value="Beta-barrel_TonB"/>
</dbReference>
<dbReference type="Gene3D" id="2.170.130.10">
    <property type="entry name" value="TonB-dependent receptor, plug domain"/>
    <property type="match status" value="1"/>
</dbReference>
<keyword evidence="3 8" id="KW-1134">Transmembrane beta strand</keyword>
<comment type="similarity">
    <text evidence="8 9">Belongs to the TonB-dependent receptor family.</text>
</comment>
<evidence type="ECO:0000313" key="13">
    <source>
        <dbReference type="EMBL" id="GBF57025.1"/>
    </source>
</evidence>
<feature type="domain" description="TonB-dependent receptor-like beta-barrel" evidence="11">
    <location>
        <begin position="384"/>
        <end position="819"/>
    </location>
</feature>
<dbReference type="InterPro" id="IPR037066">
    <property type="entry name" value="Plug_dom_sf"/>
</dbReference>
<organism evidence="13 14">
    <name type="scientific">Candidatus Phycosocius bacilliformis</name>
    <dbReference type="NCBI Taxonomy" id="1445552"/>
    <lineage>
        <taxon>Bacteria</taxon>
        <taxon>Pseudomonadati</taxon>
        <taxon>Pseudomonadota</taxon>
        <taxon>Alphaproteobacteria</taxon>
        <taxon>Caulobacterales</taxon>
        <taxon>Caulobacterales incertae sedis</taxon>
        <taxon>Candidatus Phycosocius</taxon>
    </lineage>
</organism>
<dbReference type="Pfam" id="PF00593">
    <property type="entry name" value="TonB_dep_Rec_b-barrel"/>
    <property type="match status" value="1"/>
</dbReference>
<evidence type="ECO:0000259" key="12">
    <source>
        <dbReference type="Pfam" id="PF07715"/>
    </source>
</evidence>